<evidence type="ECO:0000313" key="2">
    <source>
        <dbReference type="Proteomes" id="UP000321548"/>
    </source>
</evidence>
<reference evidence="1 2" key="1">
    <citation type="submission" date="2019-06" db="EMBL/GenBank/DDBJ databases">
        <title>Quisquiliibacterium sp. nov., isolated from a maize field.</title>
        <authorList>
            <person name="Lin S.-Y."/>
            <person name="Tsai C.-F."/>
            <person name="Young C.-C."/>
        </authorList>
    </citation>
    <scope>NUCLEOTIDE SEQUENCE [LARGE SCALE GENOMIC DNA]</scope>
    <source>
        <strain evidence="1 2">CC-CFT501</strain>
    </source>
</reference>
<dbReference type="OrthoDB" id="5405867at2"/>
<keyword evidence="2" id="KW-1185">Reference proteome</keyword>
<organism evidence="1 2">
    <name type="scientific">Zeimonas arvi</name>
    <dbReference type="NCBI Taxonomy" id="2498847"/>
    <lineage>
        <taxon>Bacteria</taxon>
        <taxon>Pseudomonadati</taxon>
        <taxon>Pseudomonadota</taxon>
        <taxon>Betaproteobacteria</taxon>
        <taxon>Burkholderiales</taxon>
        <taxon>Burkholderiaceae</taxon>
        <taxon>Zeimonas</taxon>
    </lineage>
</organism>
<dbReference type="AlphaFoldDB" id="A0A5C8NWL6"/>
<accession>A0A5C8NWL6</accession>
<evidence type="ECO:0000313" key="1">
    <source>
        <dbReference type="EMBL" id="TXL65584.1"/>
    </source>
</evidence>
<protein>
    <submittedName>
        <fullName evidence="1">Uncharacterized protein</fullName>
    </submittedName>
</protein>
<proteinExistence type="predicted"/>
<dbReference type="Proteomes" id="UP000321548">
    <property type="component" value="Unassembled WGS sequence"/>
</dbReference>
<sequence length="97" mass="10284">MDMEAALRDPAAVFASPEAVAEHAELSREQKIEVLRLWGYGASEAEVATEEGMPGGGDGSELLRRIILALDGLIGEVDVGDSAPTKQHAVLLRQGRS</sequence>
<gene>
    <name evidence="1" type="ORF">FHP08_10775</name>
</gene>
<comment type="caution">
    <text evidence="1">The sequence shown here is derived from an EMBL/GenBank/DDBJ whole genome shotgun (WGS) entry which is preliminary data.</text>
</comment>
<name>A0A5C8NWL6_9BURK</name>
<dbReference type="EMBL" id="VDUY01000004">
    <property type="protein sequence ID" value="TXL65584.1"/>
    <property type="molecule type" value="Genomic_DNA"/>
</dbReference>